<evidence type="ECO:0000313" key="1">
    <source>
        <dbReference type="EnsemblPlants" id="OPUNC06G15070.1"/>
    </source>
</evidence>
<organism evidence="1">
    <name type="scientific">Oryza punctata</name>
    <name type="common">Red rice</name>
    <dbReference type="NCBI Taxonomy" id="4537"/>
    <lineage>
        <taxon>Eukaryota</taxon>
        <taxon>Viridiplantae</taxon>
        <taxon>Streptophyta</taxon>
        <taxon>Embryophyta</taxon>
        <taxon>Tracheophyta</taxon>
        <taxon>Spermatophyta</taxon>
        <taxon>Magnoliopsida</taxon>
        <taxon>Liliopsida</taxon>
        <taxon>Poales</taxon>
        <taxon>Poaceae</taxon>
        <taxon>BOP clade</taxon>
        <taxon>Oryzoideae</taxon>
        <taxon>Oryzeae</taxon>
        <taxon>Oryzinae</taxon>
        <taxon>Oryza</taxon>
    </lineage>
</organism>
<keyword evidence="2" id="KW-1185">Reference proteome</keyword>
<dbReference type="HOGENOM" id="CLU_2254538_0_0_1"/>
<reference evidence="1" key="1">
    <citation type="submission" date="2015-04" db="UniProtKB">
        <authorList>
            <consortium name="EnsemblPlants"/>
        </authorList>
    </citation>
    <scope>IDENTIFICATION</scope>
</reference>
<sequence length="104" mass="11674">MVNDGQLWRMLDSSKRREGTLDTCGDSPASAACRGRALYELYKAASQGVVLLWRLLGGLEHPSLNDDDTRGGWGERGWQLRRRRKRATLMIAVDEGRGGGRWTQ</sequence>
<dbReference type="Gramene" id="OPUNC06G15070.1">
    <property type="protein sequence ID" value="OPUNC06G15070.1"/>
    <property type="gene ID" value="OPUNC06G15070"/>
</dbReference>
<dbReference type="Proteomes" id="UP000026962">
    <property type="component" value="Chromosome 6"/>
</dbReference>
<dbReference type="EnsemblPlants" id="OPUNC06G15070.1">
    <property type="protein sequence ID" value="OPUNC06G15070.1"/>
    <property type="gene ID" value="OPUNC06G15070"/>
</dbReference>
<proteinExistence type="predicted"/>
<reference evidence="1" key="2">
    <citation type="submission" date="2018-05" db="EMBL/GenBank/DDBJ databases">
        <title>OpunRS2 (Oryza punctata Reference Sequence Version 2).</title>
        <authorList>
            <person name="Zhang J."/>
            <person name="Kudrna D."/>
            <person name="Lee S."/>
            <person name="Talag J."/>
            <person name="Welchert J."/>
            <person name="Wing R.A."/>
        </authorList>
    </citation>
    <scope>NUCLEOTIDE SEQUENCE [LARGE SCALE GENOMIC DNA]</scope>
</reference>
<accession>A0A0E0LC40</accession>
<evidence type="ECO:0000313" key="2">
    <source>
        <dbReference type="Proteomes" id="UP000026962"/>
    </source>
</evidence>
<dbReference type="AlphaFoldDB" id="A0A0E0LC40"/>
<name>A0A0E0LC40_ORYPU</name>
<protein>
    <submittedName>
        <fullName evidence="1">Uncharacterized protein</fullName>
    </submittedName>
</protein>